<comment type="caution">
    <text evidence="3">The sequence shown here is derived from an EMBL/GenBank/DDBJ whole genome shotgun (WGS) entry which is preliminary data.</text>
</comment>
<keyword evidence="2" id="KW-0732">Signal</keyword>
<evidence type="ECO:0000313" key="3">
    <source>
        <dbReference type="EMBL" id="KAK8758551.1"/>
    </source>
</evidence>
<accession>A0AAQ4D7W1</accession>
<evidence type="ECO:0008006" key="5">
    <source>
        <dbReference type="Google" id="ProtNLM"/>
    </source>
</evidence>
<evidence type="ECO:0000256" key="2">
    <source>
        <dbReference type="SAM" id="SignalP"/>
    </source>
</evidence>
<dbReference type="Proteomes" id="UP001321473">
    <property type="component" value="Unassembled WGS sequence"/>
</dbReference>
<evidence type="ECO:0000256" key="1">
    <source>
        <dbReference type="SAM" id="Phobius"/>
    </source>
</evidence>
<name>A0AAQ4D7W1_AMBAM</name>
<sequence length="160" mass="17219">MASKPVVVSLTLAVLAAMLLLCLPRDAAADSSGMLKYIGCLQKLADVSGACGKKKSEFSVLEQAFGSDPKQGKSDRERKGLCCKYSTYLDCYLKNVRHNCGDGAGKYALKYIESTTQKYVRNTCHKFNIRKCSSAVAPSASSLVVVCVSAAVLAFSFLLR</sequence>
<gene>
    <name evidence="3" type="ORF">V5799_003816</name>
</gene>
<evidence type="ECO:0000313" key="4">
    <source>
        <dbReference type="Proteomes" id="UP001321473"/>
    </source>
</evidence>
<keyword evidence="1" id="KW-0472">Membrane</keyword>
<dbReference type="AlphaFoldDB" id="A0AAQ4D7W1"/>
<feature type="signal peptide" evidence="2">
    <location>
        <begin position="1"/>
        <end position="29"/>
    </location>
</feature>
<proteinExistence type="predicted"/>
<keyword evidence="4" id="KW-1185">Reference proteome</keyword>
<feature type="chain" id="PRO_5042905464" description="24 kDa family member" evidence="2">
    <location>
        <begin position="30"/>
        <end position="160"/>
    </location>
</feature>
<keyword evidence="1" id="KW-0812">Transmembrane</keyword>
<dbReference type="EMBL" id="JARKHS020034000">
    <property type="protein sequence ID" value="KAK8758551.1"/>
    <property type="molecule type" value="Genomic_DNA"/>
</dbReference>
<dbReference type="PANTHER" id="PTHR33964">
    <property type="entry name" value="RE45066P-RELATED"/>
    <property type="match status" value="1"/>
</dbReference>
<feature type="transmembrane region" description="Helical" evidence="1">
    <location>
        <begin position="140"/>
        <end position="159"/>
    </location>
</feature>
<dbReference type="PANTHER" id="PTHR33964:SF1">
    <property type="entry name" value="RE45066P"/>
    <property type="match status" value="1"/>
</dbReference>
<protein>
    <recommendedName>
        <fullName evidence="5">24 kDa family member</fullName>
    </recommendedName>
</protein>
<keyword evidence="1" id="KW-1133">Transmembrane helix</keyword>
<reference evidence="3 4" key="1">
    <citation type="journal article" date="2023" name="Arcadia Sci">
        <title>De novo assembly of a long-read Amblyomma americanum tick genome.</title>
        <authorList>
            <person name="Chou S."/>
            <person name="Poskanzer K.E."/>
            <person name="Rollins M."/>
            <person name="Thuy-Boun P.S."/>
        </authorList>
    </citation>
    <scope>NUCLEOTIDE SEQUENCE [LARGE SCALE GENOMIC DNA]</scope>
    <source>
        <strain evidence="3">F_SG_1</strain>
        <tissue evidence="3">Salivary glands</tissue>
    </source>
</reference>
<organism evidence="3 4">
    <name type="scientific">Amblyomma americanum</name>
    <name type="common">Lone star tick</name>
    <dbReference type="NCBI Taxonomy" id="6943"/>
    <lineage>
        <taxon>Eukaryota</taxon>
        <taxon>Metazoa</taxon>
        <taxon>Ecdysozoa</taxon>
        <taxon>Arthropoda</taxon>
        <taxon>Chelicerata</taxon>
        <taxon>Arachnida</taxon>
        <taxon>Acari</taxon>
        <taxon>Parasitiformes</taxon>
        <taxon>Ixodida</taxon>
        <taxon>Ixodoidea</taxon>
        <taxon>Ixodidae</taxon>
        <taxon>Amblyomminae</taxon>
        <taxon>Amblyomma</taxon>
    </lineage>
</organism>